<evidence type="ECO:0000256" key="4">
    <source>
        <dbReference type="SAM" id="Coils"/>
    </source>
</evidence>
<evidence type="ECO:0000313" key="9">
    <source>
        <dbReference type="EMBL" id="KPV52362.1"/>
    </source>
</evidence>
<keyword evidence="3 4" id="KW-0175">Coiled coil</keyword>
<accession>A0A0P9D0I4</accession>
<dbReference type="GO" id="GO:0030313">
    <property type="term" value="C:cell envelope"/>
    <property type="evidence" value="ECO:0007669"/>
    <property type="project" value="UniProtKB-SubCell"/>
</dbReference>
<dbReference type="Gene3D" id="2.40.50.100">
    <property type="match status" value="1"/>
</dbReference>
<dbReference type="EMBL" id="LJCR01000571">
    <property type="protein sequence ID" value="KPV52362.1"/>
    <property type="molecule type" value="Genomic_DNA"/>
</dbReference>
<feature type="coiled-coil region" evidence="4">
    <location>
        <begin position="352"/>
        <end position="379"/>
    </location>
</feature>
<dbReference type="InterPro" id="IPR006143">
    <property type="entry name" value="RND_pump_MFP"/>
</dbReference>
<feature type="transmembrane region" description="Helical" evidence="6">
    <location>
        <begin position="16"/>
        <end position="35"/>
    </location>
</feature>
<dbReference type="Pfam" id="PF25990">
    <property type="entry name" value="Beta-barrel_YknX"/>
    <property type="match status" value="1"/>
</dbReference>
<name>A0A0P9D0I4_9CHLR</name>
<evidence type="ECO:0000256" key="2">
    <source>
        <dbReference type="ARBA" id="ARBA00009477"/>
    </source>
</evidence>
<keyword evidence="6" id="KW-1133">Transmembrane helix</keyword>
<feature type="domain" description="YknX-like beta-barrel" evidence="8">
    <location>
        <begin position="413"/>
        <end position="487"/>
    </location>
</feature>
<dbReference type="Gene3D" id="2.40.420.20">
    <property type="match status" value="1"/>
</dbReference>
<evidence type="ECO:0000259" key="8">
    <source>
        <dbReference type="Pfam" id="PF25990"/>
    </source>
</evidence>
<keyword evidence="6" id="KW-0472">Membrane</keyword>
<dbReference type="InterPro" id="IPR058627">
    <property type="entry name" value="MdtA-like_C"/>
</dbReference>
<dbReference type="InterPro" id="IPR058636">
    <property type="entry name" value="Beta-barrel_YknX"/>
</dbReference>
<evidence type="ECO:0000313" key="10">
    <source>
        <dbReference type="Proteomes" id="UP000050509"/>
    </source>
</evidence>
<evidence type="ECO:0000259" key="7">
    <source>
        <dbReference type="Pfam" id="PF25967"/>
    </source>
</evidence>
<dbReference type="GO" id="GO:0022857">
    <property type="term" value="F:transmembrane transporter activity"/>
    <property type="evidence" value="ECO:0007669"/>
    <property type="project" value="InterPro"/>
</dbReference>
<dbReference type="Gene3D" id="2.40.30.170">
    <property type="match status" value="1"/>
</dbReference>
<dbReference type="AlphaFoldDB" id="A0A0P9D0I4"/>
<dbReference type="Gene3D" id="1.10.287.470">
    <property type="entry name" value="Helix hairpin bin"/>
    <property type="match status" value="1"/>
</dbReference>
<gene>
    <name evidence="9" type="ORF">SE17_15960</name>
</gene>
<dbReference type="GO" id="GO:0016020">
    <property type="term" value="C:membrane"/>
    <property type="evidence" value="ECO:0007669"/>
    <property type="project" value="InterPro"/>
</dbReference>
<keyword evidence="6" id="KW-0812">Transmembrane</keyword>
<comment type="similarity">
    <text evidence="2">Belongs to the membrane fusion protein (MFP) (TC 8.A.1) family.</text>
</comment>
<evidence type="ECO:0000256" key="1">
    <source>
        <dbReference type="ARBA" id="ARBA00004196"/>
    </source>
</evidence>
<dbReference type="PANTHER" id="PTHR32347">
    <property type="entry name" value="EFFLUX SYSTEM COMPONENT YKNX-RELATED"/>
    <property type="match status" value="1"/>
</dbReference>
<protein>
    <submittedName>
        <fullName evidence="9">Uncharacterized protein</fullName>
    </submittedName>
</protein>
<dbReference type="Proteomes" id="UP000050509">
    <property type="component" value="Unassembled WGS sequence"/>
</dbReference>
<proteinExistence type="inferred from homology"/>
<dbReference type="SUPFAM" id="SSF111369">
    <property type="entry name" value="HlyD-like secretion proteins"/>
    <property type="match status" value="2"/>
</dbReference>
<evidence type="ECO:0000256" key="6">
    <source>
        <dbReference type="SAM" id="Phobius"/>
    </source>
</evidence>
<keyword evidence="10" id="KW-1185">Reference proteome</keyword>
<sequence length="566" mass="58739">MATATLQRGQGISRRVWLGAGIALILLGIIAALYINSRGSSTAPTVATTQVSSGTVVANVTGSGSIAAAQSLDLAFQTSGTVTQVMVKEGDSVAAGQPWAQLDTRDLDLQVASAQAALDSANLKLGQTQQGDVQPADINAQQAAVASAQAQLKSAQAQLDALKNPSADKISSAQASARQAELDLQSQRDSASASKTKAEQDLQRATESLTQAQSKYSTALQNWQYVQSTGNDPITPTRTNAQGKAVANRLNDAQRQQYYDTFVQAESAMHSAETAVQQAQVSYDNARQSEPITIQQAETKLADAQAQLAALQNPGKNDITQRQASVDQARAALAQAQANLAKLTAPGTESDVNIQQSSVAQAEQSLKQAQLRRDDATLKAPFAGVVTTVNIVPGSSASAASAALSLIDRSTLHVDLKLSDNDVAKVSLGPKVDLTIDALKDWKEQGTVSYIAPAADSSNGVVTYAVRVSFPDSDDRVKVGMTANLAITTAKKDGVLLVPNSALLPKGAGHAVQVLGADGKTSEVDVQTGLTDGTNTEITSGLKAGDKVVTVPSTTTPQRRGLFGGG</sequence>
<dbReference type="PATRIC" id="fig|186479.3.peg.9093"/>
<organism evidence="9 10">
    <name type="scientific">Kouleothrix aurantiaca</name>
    <dbReference type="NCBI Taxonomy" id="186479"/>
    <lineage>
        <taxon>Bacteria</taxon>
        <taxon>Bacillati</taxon>
        <taxon>Chloroflexota</taxon>
        <taxon>Chloroflexia</taxon>
        <taxon>Chloroflexales</taxon>
        <taxon>Roseiflexineae</taxon>
        <taxon>Roseiflexaceae</taxon>
        <taxon>Kouleothrix</taxon>
    </lineage>
</organism>
<feature type="domain" description="Multidrug resistance protein MdtA-like C-terminal permuted SH3" evidence="7">
    <location>
        <begin position="495"/>
        <end position="550"/>
    </location>
</feature>
<evidence type="ECO:0000256" key="3">
    <source>
        <dbReference type="ARBA" id="ARBA00023054"/>
    </source>
</evidence>
<comment type="subcellular location">
    <subcellularLocation>
        <location evidence="1">Cell envelope</location>
    </subcellularLocation>
</comment>
<dbReference type="NCBIfam" id="TIGR01730">
    <property type="entry name" value="RND_mfp"/>
    <property type="match status" value="1"/>
</dbReference>
<reference evidence="9 10" key="1">
    <citation type="submission" date="2015-09" db="EMBL/GenBank/DDBJ databases">
        <title>Draft genome sequence of Kouleothrix aurantiaca JCM 19913.</title>
        <authorList>
            <person name="Hemp J."/>
        </authorList>
    </citation>
    <scope>NUCLEOTIDE SEQUENCE [LARGE SCALE GENOMIC DNA]</scope>
    <source>
        <strain evidence="9 10">COM-B</strain>
    </source>
</reference>
<evidence type="ECO:0000256" key="5">
    <source>
        <dbReference type="SAM" id="MobiDB-lite"/>
    </source>
</evidence>
<dbReference type="Pfam" id="PF25967">
    <property type="entry name" value="RND-MFP_C"/>
    <property type="match status" value="1"/>
</dbReference>
<feature type="region of interest" description="Disordered" evidence="5">
    <location>
        <begin position="168"/>
        <end position="209"/>
    </location>
</feature>
<dbReference type="PANTHER" id="PTHR32347:SF23">
    <property type="entry name" value="BLL5650 PROTEIN"/>
    <property type="match status" value="1"/>
</dbReference>
<dbReference type="InterPro" id="IPR050465">
    <property type="entry name" value="UPF0194_transport"/>
</dbReference>
<comment type="caution">
    <text evidence="9">The sequence shown here is derived from an EMBL/GenBank/DDBJ whole genome shotgun (WGS) entry which is preliminary data.</text>
</comment>
<feature type="compositionally biased region" description="Polar residues" evidence="5">
    <location>
        <begin position="184"/>
        <end position="195"/>
    </location>
</feature>